<dbReference type="GeneID" id="85496236"/>
<dbReference type="Pfam" id="PF08240">
    <property type="entry name" value="ADH_N"/>
    <property type="match status" value="1"/>
</dbReference>
<dbReference type="Proteomes" id="UP001233271">
    <property type="component" value="Chromosome 4"/>
</dbReference>
<sequence length="365" mass="38987">MPRELVIEKIPGKPGQVYYPLKVKQVPIPKPGPGEVLVQFKAAALNHRDLFIRQHLYPGLAFNTALLGDGYGTVLEQGPNCQRGLVGANVIAAPMRGWEDDPQGPPPTDNFHVAGGTEHSDSGCARDYAVFPESEVERSPAHLNAIEAAALPLAGLTAWRAFVTKSGAADKGKNILITGIGGGVALHVLQFAVAMGVNAYVSSGSDEKIARAITLGAKGGINYKKDGWEKELKKMLPANRPYLDAVIDGAGGPIVQKAVRLLRTGGVISQYGMTVGPKMDWLMTAVLANVELKGSTMGSHKEFRDMLAFVEQHKITPIISKSINGLDNMAGLEELFSDMRDGKNFGKLVVEIDSPRAGSPSKLCE</sequence>
<dbReference type="InterPro" id="IPR020843">
    <property type="entry name" value="ER"/>
</dbReference>
<keyword evidence="3" id="KW-1185">Reference proteome</keyword>
<dbReference type="SUPFAM" id="SSF50129">
    <property type="entry name" value="GroES-like"/>
    <property type="match status" value="1"/>
</dbReference>
<dbReference type="AlphaFoldDB" id="A0AA48L5K2"/>
<dbReference type="PANTHER" id="PTHR45033">
    <property type="match status" value="1"/>
</dbReference>
<evidence type="ECO:0000313" key="2">
    <source>
        <dbReference type="EMBL" id="BEI92366.1"/>
    </source>
</evidence>
<proteinExistence type="predicted"/>
<dbReference type="InterPro" id="IPR036291">
    <property type="entry name" value="NAD(P)-bd_dom_sf"/>
</dbReference>
<dbReference type="RefSeq" id="XP_060457631.1">
    <property type="nucleotide sequence ID" value="XM_060601104.1"/>
</dbReference>
<gene>
    <name evidence="2" type="ORF">CcaverHIS019_0411860</name>
</gene>
<evidence type="ECO:0000259" key="1">
    <source>
        <dbReference type="SMART" id="SM00829"/>
    </source>
</evidence>
<protein>
    <recommendedName>
        <fullName evidence="1">Enoyl reductase (ER) domain-containing protein</fullName>
    </recommendedName>
</protein>
<dbReference type="GO" id="GO:0016491">
    <property type="term" value="F:oxidoreductase activity"/>
    <property type="evidence" value="ECO:0007669"/>
    <property type="project" value="InterPro"/>
</dbReference>
<reference evidence="2" key="1">
    <citation type="journal article" date="2023" name="BMC Genomics">
        <title>Chromosome-level genome assemblies of Cutaneotrichosporon spp. (Trichosporonales, Basidiomycota) reveal imbalanced evolution between nucleotide sequences and chromosome synteny.</title>
        <authorList>
            <person name="Kobayashi Y."/>
            <person name="Kayamori A."/>
            <person name="Aoki K."/>
            <person name="Shiwa Y."/>
            <person name="Matsutani M."/>
            <person name="Fujita N."/>
            <person name="Sugita T."/>
            <person name="Iwasaki W."/>
            <person name="Tanaka N."/>
            <person name="Takashima M."/>
        </authorList>
    </citation>
    <scope>NUCLEOTIDE SEQUENCE</scope>
    <source>
        <strain evidence="2">HIS019</strain>
    </source>
</reference>
<accession>A0AA48L5K2</accession>
<dbReference type="EMBL" id="AP028215">
    <property type="protein sequence ID" value="BEI92366.1"/>
    <property type="molecule type" value="Genomic_DNA"/>
</dbReference>
<dbReference type="FunFam" id="3.40.50.720:FF:000481">
    <property type="entry name" value="Alcohol dehydrogenase, variant"/>
    <property type="match status" value="1"/>
</dbReference>
<dbReference type="InterPro" id="IPR013149">
    <property type="entry name" value="ADH-like_C"/>
</dbReference>
<dbReference type="SUPFAM" id="SSF51735">
    <property type="entry name" value="NAD(P)-binding Rossmann-fold domains"/>
    <property type="match status" value="1"/>
</dbReference>
<evidence type="ECO:0000313" key="3">
    <source>
        <dbReference type="Proteomes" id="UP001233271"/>
    </source>
</evidence>
<dbReference type="InterPro" id="IPR052711">
    <property type="entry name" value="Zinc_ADH-like"/>
</dbReference>
<dbReference type="SMART" id="SM00829">
    <property type="entry name" value="PKS_ER"/>
    <property type="match status" value="1"/>
</dbReference>
<dbReference type="InterPro" id="IPR011032">
    <property type="entry name" value="GroES-like_sf"/>
</dbReference>
<dbReference type="Gene3D" id="3.90.180.10">
    <property type="entry name" value="Medium-chain alcohol dehydrogenases, catalytic domain"/>
    <property type="match status" value="1"/>
</dbReference>
<dbReference type="Pfam" id="PF00107">
    <property type="entry name" value="ADH_zinc_N"/>
    <property type="match status" value="1"/>
</dbReference>
<name>A0AA48L5K2_9TREE</name>
<dbReference type="KEGG" id="ccac:CcaHIS019_0411860"/>
<feature type="domain" description="Enoyl reductase (ER)" evidence="1">
    <location>
        <begin position="12"/>
        <end position="350"/>
    </location>
</feature>
<dbReference type="InterPro" id="IPR013154">
    <property type="entry name" value="ADH-like_N"/>
</dbReference>
<dbReference type="Gene3D" id="3.40.50.720">
    <property type="entry name" value="NAD(P)-binding Rossmann-like Domain"/>
    <property type="match status" value="1"/>
</dbReference>
<organism evidence="2 3">
    <name type="scientific">Cutaneotrichosporon cavernicola</name>
    <dbReference type="NCBI Taxonomy" id="279322"/>
    <lineage>
        <taxon>Eukaryota</taxon>
        <taxon>Fungi</taxon>
        <taxon>Dikarya</taxon>
        <taxon>Basidiomycota</taxon>
        <taxon>Agaricomycotina</taxon>
        <taxon>Tremellomycetes</taxon>
        <taxon>Trichosporonales</taxon>
        <taxon>Trichosporonaceae</taxon>
        <taxon>Cutaneotrichosporon</taxon>
    </lineage>
</organism>
<dbReference type="PANTHER" id="PTHR45033:SF3">
    <property type="entry name" value="DEHYDROGENASE, PUTATIVE (AFU_ORTHOLOGUE AFUA_2G13270)-RELATED"/>
    <property type="match status" value="1"/>
</dbReference>